<feature type="compositionally biased region" description="Basic and acidic residues" evidence="3">
    <location>
        <begin position="483"/>
        <end position="504"/>
    </location>
</feature>
<dbReference type="OrthoDB" id="48651at2759"/>
<feature type="compositionally biased region" description="Basic and acidic residues" evidence="3">
    <location>
        <begin position="188"/>
        <end position="204"/>
    </location>
</feature>
<feature type="compositionally biased region" description="Basic and acidic residues" evidence="3">
    <location>
        <begin position="527"/>
        <end position="546"/>
    </location>
</feature>
<organism evidence="5 6">
    <name type="scientific">Friedmanniomyces simplex</name>
    <dbReference type="NCBI Taxonomy" id="329884"/>
    <lineage>
        <taxon>Eukaryota</taxon>
        <taxon>Fungi</taxon>
        <taxon>Dikarya</taxon>
        <taxon>Ascomycota</taxon>
        <taxon>Pezizomycotina</taxon>
        <taxon>Dothideomycetes</taxon>
        <taxon>Dothideomycetidae</taxon>
        <taxon>Mycosphaerellales</taxon>
        <taxon>Teratosphaeriaceae</taxon>
        <taxon>Friedmanniomyces</taxon>
    </lineage>
</organism>
<feature type="compositionally biased region" description="Basic and acidic residues" evidence="3">
    <location>
        <begin position="226"/>
        <end position="239"/>
    </location>
</feature>
<comment type="caution">
    <text evidence="5">The sequence shown here is derived from an EMBL/GenBank/DDBJ whole genome shotgun (WGS) entry which is preliminary data.</text>
</comment>
<dbReference type="AlphaFoldDB" id="A0A4U0XHW2"/>
<feature type="compositionally biased region" description="Low complexity" evidence="3">
    <location>
        <begin position="263"/>
        <end position="273"/>
    </location>
</feature>
<feature type="compositionally biased region" description="Basic and acidic residues" evidence="3">
    <location>
        <begin position="400"/>
        <end position="430"/>
    </location>
</feature>
<reference evidence="5 6" key="1">
    <citation type="submission" date="2017-03" db="EMBL/GenBank/DDBJ databases">
        <title>Genomes of endolithic fungi from Antarctica.</title>
        <authorList>
            <person name="Coleine C."/>
            <person name="Masonjones S."/>
            <person name="Stajich J.E."/>
        </authorList>
    </citation>
    <scope>NUCLEOTIDE SEQUENCE [LARGE SCALE GENOMIC DNA]</scope>
    <source>
        <strain evidence="5 6">CCFEE 5184</strain>
    </source>
</reference>
<evidence type="ECO:0000313" key="5">
    <source>
        <dbReference type="EMBL" id="TKA76702.1"/>
    </source>
</evidence>
<dbReference type="SMART" id="SM00360">
    <property type="entry name" value="RRM"/>
    <property type="match status" value="1"/>
</dbReference>
<evidence type="ECO:0000256" key="3">
    <source>
        <dbReference type="SAM" id="MobiDB-lite"/>
    </source>
</evidence>
<dbReference type="InterPro" id="IPR000504">
    <property type="entry name" value="RRM_dom"/>
</dbReference>
<gene>
    <name evidence="5" type="ORF">B0A55_03938</name>
</gene>
<feature type="compositionally biased region" description="Basic and acidic residues" evidence="3">
    <location>
        <begin position="248"/>
        <end position="262"/>
    </location>
</feature>
<feature type="compositionally biased region" description="Polar residues" evidence="3">
    <location>
        <begin position="214"/>
        <end position="223"/>
    </location>
</feature>
<feature type="compositionally biased region" description="Acidic residues" evidence="3">
    <location>
        <begin position="505"/>
        <end position="518"/>
    </location>
</feature>
<feature type="compositionally biased region" description="Basic and acidic residues" evidence="3">
    <location>
        <begin position="276"/>
        <end position="291"/>
    </location>
</feature>
<accession>A0A4U0XHW2</accession>
<feature type="compositionally biased region" description="Basic and acidic residues" evidence="3">
    <location>
        <begin position="438"/>
        <end position="454"/>
    </location>
</feature>
<evidence type="ECO:0000313" key="6">
    <source>
        <dbReference type="Proteomes" id="UP000309340"/>
    </source>
</evidence>
<sequence>MAPKKKQEKMNLGEFLTNQSLGSWADEMDAQPIPSAPSGYASGNRDRGDRDMGERRSFTQPSWENARTGSGMGGGMGGGSMRGGMGDRNASYDERPRFSDREQLPFPTRPPYTAHLGNLTYDVSQTDIEGFLSDCQVTSVRIVEDKFDHKPKGFGYVEFSAPDGLKAALEKSETSFMGRNIKISIAEPPKDRPEQTRDFTDWSRKGPLPDLPQSGRQPSNRGFSRNFDERSDAGSERAGSRRPAFFEGDGKTRDFSNWERKGPLSPAPGAGPSVRDGGRLRDGPADGERTRSPAWGEGKSDAGSRPPRREFEARPPVDRAPTAAEQDNQWRSKMRPDAPSPAPAPEVSAPTSPVAQAPKERPRLNLAKRTVSTSEQAGSSPSASDSKASPFGAAKPIDTAAKDREVEEKRQLAIRQKQEADQKAKEEKAAQDAAARTARAERADRGQAQEEDKGASPTGSEPRGPPRRPSRQQNGAKPQPPKENGDAAPQKERPNFSILQHEDDAAAEEEHEGAEDAVDAPANGAIVDDKETKPQEVVKEVSKDASEGATQAPESTAEATEDDGWSTVAAKPKNARRVGTSATTKITNLDEAPFGSLLREIRSQIFASVLTLDRDVDITKSSKLGAGDARGSRAAAQRVVRLQLWLLRLGDKKTRYLRNVVIGFPNWFPGNPGNGSVVQVASMISQMREVLRGTPAAAAAGVLDLDADFSLTRHPYTSVRCAVNSAEDLEDEGGKPVAHEFREAGRWSMRLLAVLQEEAVFQKTRRRDRVL</sequence>
<keyword evidence="1 2" id="KW-0694">RNA-binding</keyword>
<evidence type="ECO:0000259" key="4">
    <source>
        <dbReference type="PROSITE" id="PS50102"/>
    </source>
</evidence>
<dbReference type="PANTHER" id="PTHR23236">
    <property type="entry name" value="EUKARYOTIC TRANSLATION INITIATION FACTOR 4B/4H"/>
    <property type="match status" value="1"/>
</dbReference>
<protein>
    <recommendedName>
        <fullName evidence="4">RRM domain-containing protein</fullName>
    </recommendedName>
</protein>
<feature type="compositionally biased region" description="Gly residues" evidence="3">
    <location>
        <begin position="70"/>
        <end position="86"/>
    </location>
</feature>
<name>A0A4U0XHW2_9PEZI</name>
<feature type="compositionally biased region" description="Low complexity" evidence="3">
    <location>
        <begin position="345"/>
        <end position="355"/>
    </location>
</feature>
<evidence type="ECO:0000256" key="1">
    <source>
        <dbReference type="ARBA" id="ARBA00022884"/>
    </source>
</evidence>
<dbReference type="InterPro" id="IPR012677">
    <property type="entry name" value="Nucleotide-bd_a/b_plait_sf"/>
</dbReference>
<dbReference type="GO" id="GO:0003723">
    <property type="term" value="F:RNA binding"/>
    <property type="evidence" value="ECO:0007669"/>
    <property type="project" value="UniProtKB-UniRule"/>
</dbReference>
<feature type="compositionally biased region" description="Basic and acidic residues" evidence="3">
    <location>
        <begin position="298"/>
        <end position="317"/>
    </location>
</feature>
<feature type="compositionally biased region" description="Basic and acidic residues" evidence="3">
    <location>
        <begin position="90"/>
        <end position="103"/>
    </location>
</feature>
<dbReference type="Pfam" id="PF00076">
    <property type="entry name" value="RRM_1"/>
    <property type="match status" value="1"/>
</dbReference>
<feature type="domain" description="RRM" evidence="4">
    <location>
        <begin position="112"/>
        <end position="188"/>
    </location>
</feature>
<feature type="region of interest" description="Disordered" evidence="3">
    <location>
        <begin position="23"/>
        <end position="111"/>
    </location>
</feature>
<dbReference type="STRING" id="329884.A0A4U0XHW2"/>
<dbReference type="PROSITE" id="PS50102">
    <property type="entry name" value="RRM"/>
    <property type="match status" value="1"/>
</dbReference>
<feature type="compositionally biased region" description="Basic and acidic residues" evidence="3">
    <location>
        <begin position="44"/>
        <end position="57"/>
    </location>
</feature>
<feature type="compositionally biased region" description="Polar residues" evidence="3">
    <location>
        <begin position="58"/>
        <end position="68"/>
    </location>
</feature>
<dbReference type="Gene3D" id="3.30.70.330">
    <property type="match status" value="1"/>
</dbReference>
<feature type="compositionally biased region" description="Polar residues" evidence="3">
    <location>
        <begin position="548"/>
        <end position="558"/>
    </location>
</feature>
<feature type="compositionally biased region" description="Low complexity" evidence="3">
    <location>
        <begin position="372"/>
        <end position="389"/>
    </location>
</feature>
<keyword evidence="6" id="KW-1185">Reference proteome</keyword>
<feature type="region of interest" description="Disordered" evidence="3">
    <location>
        <begin position="180"/>
        <end position="565"/>
    </location>
</feature>
<dbReference type="InterPro" id="IPR035979">
    <property type="entry name" value="RBD_domain_sf"/>
</dbReference>
<dbReference type="SUPFAM" id="SSF54928">
    <property type="entry name" value="RNA-binding domain, RBD"/>
    <property type="match status" value="1"/>
</dbReference>
<dbReference type="Proteomes" id="UP000309340">
    <property type="component" value="Unassembled WGS sequence"/>
</dbReference>
<dbReference type="EMBL" id="NAJQ01000155">
    <property type="protein sequence ID" value="TKA76702.1"/>
    <property type="molecule type" value="Genomic_DNA"/>
</dbReference>
<evidence type="ECO:0000256" key="2">
    <source>
        <dbReference type="PROSITE-ProRule" id="PRU00176"/>
    </source>
</evidence>
<dbReference type="GO" id="GO:0005730">
    <property type="term" value="C:nucleolus"/>
    <property type="evidence" value="ECO:0007669"/>
    <property type="project" value="TreeGrafter"/>
</dbReference>
<proteinExistence type="predicted"/>
<dbReference type="PANTHER" id="PTHR23236:SF11">
    <property type="entry name" value="EUKARYOTIC TRANSLATION INITIATION FACTOR 4H"/>
    <property type="match status" value="1"/>
</dbReference>